<accession>A0A9X2G6L0</accession>
<evidence type="ECO:0000259" key="1">
    <source>
        <dbReference type="PROSITE" id="PS51186"/>
    </source>
</evidence>
<proteinExistence type="predicted"/>
<dbReference type="GO" id="GO:0016747">
    <property type="term" value="F:acyltransferase activity, transferring groups other than amino-acyl groups"/>
    <property type="evidence" value="ECO:0007669"/>
    <property type="project" value="InterPro"/>
</dbReference>
<reference evidence="2" key="1">
    <citation type="submission" date="2022-06" db="EMBL/GenBank/DDBJ databases">
        <title>Genomic Encyclopedia of Archaeal and Bacterial Type Strains, Phase II (KMG-II): from individual species to whole genera.</title>
        <authorList>
            <person name="Goeker M."/>
        </authorList>
    </citation>
    <scope>NUCLEOTIDE SEQUENCE</scope>
    <source>
        <strain evidence="2">DSM 26652</strain>
    </source>
</reference>
<gene>
    <name evidence="2" type="ORF">APR03_001510</name>
</gene>
<dbReference type="EMBL" id="JAMTCS010000004">
    <property type="protein sequence ID" value="MCP2264174.1"/>
    <property type="molecule type" value="Genomic_DNA"/>
</dbReference>
<feature type="domain" description="N-acetyltransferase" evidence="1">
    <location>
        <begin position="135"/>
        <end position="273"/>
    </location>
</feature>
<dbReference type="InterPro" id="IPR000182">
    <property type="entry name" value="GNAT_dom"/>
</dbReference>
<protein>
    <submittedName>
        <fullName evidence="2">Acetyltransferase (GNAT) domain</fullName>
    </submittedName>
</protein>
<sequence length="273" mass="28739">MTSLTDPTTLAETVETQAFDARMTHASQAARDGLGLATTRLGGATLGSARLDPSGHWSRVVGLGVTEPVTRELVDEVIGFYRAQGTSTTLLAVAPPFLPDDWDEIRAAHGLEPDRMGLKMGAPVDGLRPEARTDLRVTRLDEEGAAEAARLIARTVGMEHPGVVALLASAAGTPGTQVFGAWDGERLVATGSLSVHGTAAALKSGVTAVTHRGRGAQSALVAARIEAARAAGVRWVVAETDKAAPGGHNSSTENLRRAGLRVLYERQDWRWRA</sequence>
<name>A0A9X2G6L0_9MICO</name>
<keyword evidence="3" id="KW-1185">Reference proteome</keyword>
<dbReference type="RefSeq" id="WP_253834300.1">
    <property type="nucleotide sequence ID" value="NZ_JAMTCS010000004.1"/>
</dbReference>
<organism evidence="2 3">
    <name type="scientific">Promicromonospora thailandica</name>
    <dbReference type="NCBI Taxonomy" id="765201"/>
    <lineage>
        <taxon>Bacteria</taxon>
        <taxon>Bacillati</taxon>
        <taxon>Actinomycetota</taxon>
        <taxon>Actinomycetes</taxon>
        <taxon>Micrococcales</taxon>
        <taxon>Promicromonosporaceae</taxon>
        <taxon>Promicromonospora</taxon>
    </lineage>
</organism>
<dbReference type="PROSITE" id="PS51186">
    <property type="entry name" value="GNAT"/>
    <property type="match status" value="1"/>
</dbReference>
<dbReference type="Proteomes" id="UP001139493">
    <property type="component" value="Unassembled WGS sequence"/>
</dbReference>
<dbReference type="SUPFAM" id="SSF55729">
    <property type="entry name" value="Acyl-CoA N-acyltransferases (Nat)"/>
    <property type="match status" value="1"/>
</dbReference>
<evidence type="ECO:0000313" key="3">
    <source>
        <dbReference type="Proteomes" id="UP001139493"/>
    </source>
</evidence>
<dbReference type="AlphaFoldDB" id="A0A9X2G6L0"/>
<comment type="caution">
    <text evidence="2">The sequence shown here is derived from an EMBL/GenBank/DDBJ whole genome shotgun (WGS) entry which is preliminary data.</text>
</comment>
<evidence type="ECO:0000313" key="2">
    <source>
        <dbReference type="EMBL" id="MCP2264174.1"/>
    </source>
</evidence>
<dbReference type="InterPro" id="IPR016181">
    <property type="entry name" value="Acyl_CoA_acyltransferase"/>
</dbReference>
<dbReference type="Gene3D" id="3.40.630.30">
    <property type="match status" value="1"/>
</dbReference>